<dbReference type="EMBL" id="FONG01000042">
    <property type="protein sequence ID" value="SFF94262.1"/>
    <property type="molecule type" value="Genomic_DNA"/>
</dbReference>
<accession>A0A1I2MS27</accession>
<dbReference type="AlphaFoldDB" id="A0A1I2MS27"/>
<sequence length="235" mass="24884">MGAEGGGPRLDVGVGYAIRVPGTWFEVDVRPATRAASAADLVNARITDLPELRERRADIVRLIRRQAADAWDAGAVYCAVMAEPVADGLLPACVTVSFVAGPADARSDAEDRLGPLMAPLTPRTAKNEGDPWTEVTTLELPEAGPAARSYGVEDVEDPATGRALRVVTMQTFVPLRDVNRVAIVSCSSPAVEVAPALIDVFDAITGTFRLFRTADLLVGDGAVTHDPITHDAERS</sequence>
<organism evidence="1 2">
    <name type="scientific">Actinacidiphila alni</name>
    <dbReference type="NCBI Taxonomy" id="380248"/>
    <lineage>
        <taxon>Bacteria</taxon>
        <taxon>Bacillati</taxon>
        <taxon>Actinomycetota</taxon>
        <taxon>Actinomycetes</taxon>
        <taxon>Kitasatosporales</taxon>
        <taxon>Streptomycetaceae</taxon>
        <taxon>Actinacidiphila</taxon>
    </lineage>
</organism>
<dbReference type="Proteomes" id="UP000199323">
    <property type="component" value="Unassembled WGS sequence"/>
</dbReference>
<dbReference type="RefSeq" id="WP_093717864.1">
    <property type="nucleotide sequence ID" value="NZ_FONG01000042.1"/>
</dbReference>
<dbReference type="STRING" id="380248.SAMN05216251_14212"/>
<name>A0A1I2MS27_9ACTN</name>
<reference evidence="1 2" key="1">
    <citation type="submission" date="2016-10" db="EMBL/GenBank/DDBJ databases">
        <authorList>
            <person name="de Groot N.N."/>
        </authorList>
    </citation>
    <scope>NUCLEOTIDE SEQUENCE [LARGE SCALE GENOMIC DNA]</scope>
    <source>
        <strain evidence="1 2">CGMCC 4.3510</strain>
    </source>
</reference>
<evidence type="ECO:0000313" key="1">
    <source>
        <dbReference type="EMBL" id="SFF94262.1"/>
    </source>
</evidence>
<evidence type="ECO:0000313" key="2">
    <source>
        <dbReference type="Proteomes" id="UP000199323"/>
    </source>
</evidence>
<dbReference type="OrthoDB" id="3522185at2"/>
<proteinExistence type="predicted"/>
<gene>
    <name evidence="1" type="ORF">SAMN05216251_14212</name>
</gene>
<keyword evidence="2" id="KW-1185">Reference proteome</keyword>
<protein>
    <submittedName>
        <fullName evidence="1">Uncharacterized protein</fullName>
    </submittedName>
</protein>